<dbReference type="AlphaFoldDB" id="A0A2P2QEG4"/>
<sequence length="69" mass="7841">MRTEVTISFFLYGRVPKFIYKVRSPMGDSTLPKFNFYECSIEFPPPKASASFVLLVNVHFHILTASPGL</sequence>
<proteinExistence type="predicted"/>
<dbReference type="EMBL" id="GGEC01084909">
    <property type="protein sequence ID" value="MBX65393.1"/>
    <property type="molecule type" value="Transcribed_RNA"/>
</dbReference>
<organism evidence="1">
    <name type="scientific">Rhizophora mucronata</name>
    <name type="common">Asiatic mangrove</name>
    <dbReference type="NCBI Taxonomy" id="61149"/>
    <lineage>
        <taxon>Eukaryota</taxon>
        <taxon>Viridiplantae</taxon>
        <taxon>Streptophyta</taxon>
        <taxon>Embryophyta</taxon>
        <taxon>Tracheophyta</taxon>
        <taxon>Spermatophyta</taxon>
        <taxon>Magnoliopsida</taxon>
        <taxon>eudicotyledons</taxon>
        <taxon>Gunneridae</taxon>
        <taxon>Pentapetalae</taxon>
        <taxon>rosids</taxon>
        <taxon>fabids</taxon>
        <taxon>Malpighiales</taxon>
        <taxon>Rhizophoraceae</taxon>
        <taxon>Rhizophora</taxon>
    </lineage>
</organism>
<protein>
    <submittedName>
        <fullName evidence="1">Uncharacterized protein</fullName>
    </submittedName>
</protein>
<accession>A0A2P2QEG4</accession>
<reference evidence="1" key="1">
    <citation type="submission" date="2018-02" db="EMBL/GenBank/DDBJ databases">
        <title>Rhizophora mucronata_Transcriptome.</title>
        <authorList>
            <person name="Meera S.P."/>
            <person name="Sreeshan A."/>
            <person name="Augustine A."/>
        </authorList>
    </citation>
    <scope>NUCLEOTIDE SEQUENCE</scope>
    <source>
        <tissue evidence="1">Leaf</tissue>
    </source>
</reference>
<evidence type="ECO:0000313" key="1">
    <source>
        <dbReference type="EMBL" id="MBX65393.1"/>
    </source>
</evidence>
<name>A0A2P2QEG4_RHIMU</name>